<dbReference type="EMBL" id="BK032721">
    <property type="protein sequence ID" value="DAF56769.1"/>
    <property type="molecule type" value="Genomic_DNA"/>
</dbReference>
<proteinExistence type="predicted"/>
<name>A0A8S5T0H1_9CAUD</name>
<sequence>MIIVCTHCISLILYRYIYCFNFWNNIDYFFILC</sequence>
<evidence type="ECO:0000313" key="1">
    <source>
        <dbReference type="EMBL" id="DAF56769.1"/>
    </source>
</evidence>
<reference evidence="1" key="1">
    <citation type="journal article" date="2021" name="Proc. Natl. Acad. Sci. U.S.A.">
        <title>A Catalog of Tens of Thousands of Viruses from Human Metagenomes Reveals Hidden Associations with Chronic Diseases.</title>
        <authorList>
            <person name="Tisza M.J."/>
            <person name="Buck C.B."/>
        </authorList>
    </citation>
    <scope>NUCLEOTIDE SEQUENCE</scope>
    <source>
        <strain evidence="1">CtWb16</strain>
    </source>
</reference>
<accession>A0A8S5T0H1</accession>
<organism evidence="1">
    <name type="scientific">Myoviridae sp. ctWb16</name>
    <dbReference type="NCBI Taxonomy" id="2827690"/>
    <lineage>
        <taxon>Viruses</taxon>
        <taxon>Duplodnaviria</taxon>
        <taxon>Heunggongvirae</taxon>
        <taxon>Uroviricota</taxon>
        <taxon>Caudoviricetes</taxon>
    </lineage>
</organism>
<protein>
    <submittedName>
        <fullName evidence="1">Uncharacterized protein</fullName>
    </submittedName>
</protein>